<dbReference type="Proteomes" id="UP001385951">
    <property type="component" value="Unassembled WGS sequence"/>
</dbReference>
<accession>A0AAW0F8S3</accession>
<keyword evidence="2" id="KW-1185">Reference proteome</keyword>
<evidence type="ECO:0000313" key="1">
    <source>
        <dbReference type="EMBL" id="KAK7677370.1"/>
    </source>
</evidence>
<evidence type="ECO:0000313" key="2">
    <source>
        <dbReference type="Proteomes" id="UP001385951"/>
    </source>
</evidence>
<protein>
    <submittedName>
        <fullName evidence="1">Uncharacterized protein</fullName>
    </submittedName>
</protein>
<dbReference type="EMBL" id="JASBNA010000090">
    <property type="protein sequence ID" value="KAK7677370.1"/>
    <property type="molecule type" value="Genomic_DNA"/>
</dbReference>
<proteinExistence type="predicted"/>
<gene>
    <name evidence="1" type="ORF">QCA50_019701</name>
</gene>
<dbReference type="AlphaFoldDB" id="A0AAW0F8S3"/>
<sequence>MKLWAAVDFVRGRTGLPHLAKVKLIEKCPEGYNIACLFYFANNLAPWAMERARDAAMIQKSKDAFDTDTEPK</sequence>
<name>A0AAW0F8S3_9APHY</name>
<reference evidence="1 2" key="1">
    <citation type="submission" date="2022-09" db="EMBL/GenBank/DDBJ databases">
        <authorList>
            <person name="Palmer J.M."/>
        </authorList>
    </citation>
    <scope>NUCLEOTIDE SEQUENCE [LARGE SCALE GENOMIC DNA]</scope>
    <source>
        <strain evidence="1 2">DSM 7382</strain>
    </source>
</reference>
<organism evidence="1 2">
    <name type="scientific">Cerrena zonata</name>
    <dbReference type="NCBI Taxonomy" id="2478898"/>
    <lineage>
        <taxon>Eukaryota</taxon>
        <taxon>Fungi</taxon>
        <taxon>Dikarya</taxon>
        <taxon>Basidiomycota</taxon>
        <taxon>Agaricomycotina</taxon>
        <taxon>Agaricomycetes</taxon>
        <taxon>Polyporales</taxon>
        <taxon>Cerrenaceae</taxon>
        <taxon>Cerrena</taxon>
    </lineage>
</organism>
<comment type="caution">
    <text evidence="1">The sequence shown here is derived from an EMBL/GenBank/DDBJ whole genome shotgun (WGS) entry which is preliminary data.</text>
</comment>